<evidence type="ECO:0000313" key="2">
    <source>
        <dbReference type="Proteomes" id="UP001559025"/>
    </source>
</evidence>
<evidence type="ECO:0000313" key="1">
    <source>
        <dbReference type="EMBL" id="MEX4009188.1"/>
    </source>
</evidence>
<comment type="caution">
    <text evidence="1">The sequence shown here is derived from an EMBL/GenBank/DDBJ whole genome shotgun (WGS) entry which is preliminary data.</text>
</comment>
<evidence type="ECO:0008006" key="3">
    <source>
        <dbReference type="Google" id="ProtNLM"/>
    </source>
</evidence>
<dbReference type="RefSeq" id="WP_368804142.1">
    <property type="nucleotide sequence ID" value="NZ_JAZHFV010000006.1"/>
</dbReference>
<reference evidence="1 2" key="1">
    <citation type="submission" date="2024-01" db="EMBL/GenBank/DDBJ databases">
        <title>New evidence supports the origin of RcGTA from prophage.</title>
        <authorList>
            <person name="Xu Y."/>
            <person name="Liu B."/>
            <person name="Chen F."/>
        </authorList>
    </citation>
    <scope>NUCLEOTIDE SEQUENCE [LARGE SCALE GENOMIC DNA]</scope>
    <source>
        <strain evidence="1 2">CBW1107-2</strain>
    </source>
</reference>
<dbReference type="EMBL" id="JAZHFV010000006">
    <property type="protein sequence ID" value="MEX4009188.1"/>
    <property type="molecule type" value="Genomic_DNA"/>
</dbReference>
<sequence>MKLRPIEIGDAGKAAALLAEGFPSHSHEAWAGTVQRLFAHAQEIGETSIGQFVMAGGDEIGLCLAIPSYRTAYTDQPTRIVNLASFFLRPGSEWMAPLLMRRLTADRSVEYTDLTASPSMRKINRQTGFVDHSEGSVFIPVPVAALRAGRGARVLPLGSIRPGALPDAHIRLLEQHAALGSIAVALEVHGTCHPLILTSSPRRRMPSARVILVRDRQLIRKGLGPIARHLMKRGFAFLEFDARAKVGFPEAIFRTEVAPVQSTRDTADEAIDHTFSEMVFLRPG</sequence>
<dbReference type="Proteomes" id="UP001559025">
    <property type="component" value="Unassembled WGS sequence"/>
</dbReference>
<protein>
    <recommendedName>
        <fullName evidence="3">N-acetyltransferase domain-containing protein</fullName>
    </recommendedName>
</protein>
<accession>A0ABV3WWW6</accession>
<organism evidence="1 2">
    <name type="scientific">Neoaquamicrobium sediminum</name>
    <dbReference type="NCBI Taxonomy" id="1849104"/>
    <lineage>
        <taxon>Bacteria</taxon>
        <taxon>Pseudomonadati</taxon>
        <taxon>Pseudomonadota</taxon>
        <taxon>Alphaproteobacteria</taxon>
        <taxon>Hyphomicrobiales</taxon>
        <taxon>Phyllobacteriaceae</taxon>
        <taxon>Neoaquamicrobium</taxon>
    </lineage>
</organism>
<name>A0ABV3WWW6_9HYPH</name>
<keyword evidence="2" id="KW-1185">Reference proteome</keyword>
<gene>
    <name evidence="1" type="ORF">V1479_17890</name>
</gene>
<proteinExistence type="predicted"/>